<dbReference type="SUPFAM" id="SSF54826">
    <property type="entry name" value="Enolase N-terminal domain-like"/>
    <property type="match status" value="1"/>
</dbReference>
<dbReference type="AlphaFoldDB" id="A0A382D255"/>
<name>A0A382D255_9ZZZZ</name>
<dbReference type="EMBL" id="UINC01037272">
    <property type="protein sequence ID" value="SVB32518.1"/>
    <property type="molecule type" value="Genomic_DNA"/>
</dbReference>
<dbReference type="InterPro" id="IPR029017">
    <property type="entry name" value="Enolase-like_N"/>
</dbReference>
<sequence length="57" mass="6543">MDGQIEIRHFRRDFRKPLRTASGTWRCRDSIVIRIEDANGSIGFGEVTPTFGFRGES</sequence>
<evidence type="ECO:0000313" key="1">
    <source>
        <dbReference type="EMBL" id="SVB32518.1"/>
    </source>
</evidence>
<reference evidence="1" key="1">
    <citation type="submission" date="2018-05" db="EMBL/GenBank/DDBJ databases">
        <authorList>
            <person name="Lanie J.A."/>
            <person name="Ng W.-L."/>
            <person name="Kazmierczak K.M."/>
            <person name="Andrzejewski T.M."/>
            <person name="Davidsen T.M."/>
            <person name="Wayne K.J."/>
            <person name="Tettelin H."/>
            <person name="Glass J.I."/>
            <person name="Rusch D."/>
            <person name="Podicherti R."/>
            <person name="Tsui H.-C.T."/>
            <person name="Winkler M.E."/>
        </authorList>
    </citation>
    <scope>NUCLEOTIDE SEQUENCE</scope>
</reference>
<proteinExistence type="predicted"/>
<accession>A0A382D255</accession>
<protein>
    <recommendedName>
        <fullName evidence="2">Mandelate racemase/muconate lactonizing enzyme N-terminal domain-containing protein</fullName>
    </recommendedName>
</protein>
<evidence type="ECO:0008006" key="2">
    <source>
        <dbReference type="Google" id="ProtNLM"/>
    </source>
</evidence>
<dbReference type="Gene3D" id="3.30.390.10">
    <property type="entry name" value="Enolase-like, N-terminal domain"/>
    <property type="match status" value="1"/>
</dbReference>
<organism evidence="1">
    <name type="scientific">marine metagenome</name>
    <dbReference type="NCBI Taxonomy" id="408172"/>
    <lineage>
        <taxon>unclassified sequences</taxon>
        <taxon>metagenomes</taxon>
        <taxon>ecological metagenomes</taxon>
    </lineage>
</organism>
<gene>
    <name evidence="1" type="ORF">METZ01_LOCUS185372</name>
</gene>
<feature type="non-terminal residue" evidence="1">
    <location>
        <position position="57"/>
    </location>
</feature>